<name>A0ABP1E6G1_9APHY</name>
<feature type="compositionally biased region" description="Low complexity" evidence="1">
    <location>
        <begin position="166"/>
        <end position="181"/>
    </location>
</feature>
<protein>
    <submittedName>
        <fullName evidence="2">Uncharacterized protein</fullName>
    </submittedName>
</protein>
<feature type="region of interest" description="Disordered" evidence="1">
    <location>
        <begin position="160"/>
        <end position="188"/>
    </location>
</feature>
<sequence>MQPPFERFRILTAPLELEHVNAQSRDLSRRIFNLRASSNPQLVERVEDLFKVYTDLQWVCRDIAGDLRTGAVDLRYAILSTLRDDGLEISLRLRILDSWITRMKTKRQHAVALPGYFQDLASAFRREAQGLKYSAPNDSETVPASSIVTQVSTWFGKKTNDRSGEYTRSSSSYTRLSGPSPTASVPRSQFSATSGVSLATKVSQGAARWTGVKQGLTLLQKLNKSSLSTIHSWGWEFGRNQNTRLQTTHSLMEIASALDSLGTDVEVFTEIYDQLFREIGKTRSSLSTATRKDDPAIILELNSLRPRLESYAHILEIYQKSV</sequence>
<evidence type="ECO:0000313" key="2">
    <source>
        <dbReference type="EMBL" id="CAL1715608.1"/>
    </source>
</evidence>
<dbReference type="EMBL" id="OZ037951">
    <property type="protein sequence ID" value="CAL1715608.1"/>
    <property type="molecule type" value="Genomic_DNA"/>
</dbReference>
<accession>A0ABP1E6G1</accession>
<proteinExistence type="predicted"/>
<dbReference type="Proteomes" id="UP001497453">
    <property type="component" value="Chromosome 8"/>
</dbReference>
<organism evidence="2 3">
    <name type="scientific">Somion occarium</name>
    <dbReference type="NCBI Taxonomy" id="3059160"/>
    <lineage>
        <taxon>Eukaryota</taxon>
        <taxon>Fungi</taxon>
        <taxon>Dikarya</taxon>
        <taxon>Basidiomycota</taxon>
        <taxon>Agaricomycotina</taxon>
        <taxon>Agaricomycetes</taxon>
        <taxon>Polyporales</taxon>
        <taxon>Cerrenaceae</taxon>
        <taxon>Somion</taxon>
    </lineage>
</organism>
<evidence type="ECO:0000313" key="3">
    <source>
        <dbReference type="Proteomes" id="UP001497453"/>
    </source>
</evidence>
<evidence type="ECO:0000256" key="1">
    <source>
        <dbReference type="SAM" id="MobiDB-lite"/>
    </source>
</evidence>
<gene>
    <name evidence="2" type="ORF">GFSPODELE1_LOCUS10314</name>
</gene>
<keyword evidence="3" id="KW-1185">Reference proteome</keyword>
<reference evidence="3" key="1">
    <citation type="submission" date="2024-04" db="EMBL/GenBank/DDBJ databases">
        <authorList>
            <person name="Shaw F."/>
            <person name="Minotto A."/>
        </authorList>
    </citation>
    <scope>NUCLEOTIDE SEQUENCE [LARGE SCALE GENOMIC DNA]</scope>
</reference>